<feature type="non-terminal residue" evidence="2">
    <location>
        <position position="71"/>
    </location>
</feature>
<feature type="compositionally biased region" description="Basic and acidic residues" evidence="1">
    <location>
        <begin position="16"/>
        <end position="25"/>
    </location>
</feature>
<dbReference type="EMBL" id="CAJNNV010012202">
    <property type="protein sequence ID" value="CAE8600494.1"/>
    <property type="molecule type" value="Genomic_DNA"/>
</dbReference>
<organism evidence="2 3">
    <name type="scientific">Polarella glacialis</name>
    <name type="common">Dinoflagellate</name>
    <dbReference type="NCBI Taxonomy" id="89957"/>
    <lineage>
        <taxon>Eukaryota</taxon>
        <taxon>Sar</taxon>
        <taxon>Alveolata</taxon>
        <taxon>Dinophyceae</taxon>
        <taxon>Suessiales</taxon>
        <taxon>Suessiaceae</taxon>
        <taxon>Polarella</taxon>
    </lineage>
</organism>
<dbReference type="Proteomes" id="UP000654075">
    <property type="component" value="Unassembled WGS sequence"/>
</dbReference>
<feature type="region of interest" description="Disordered" evidence="1">
    <location>
        <begin position="1"/>
        <end position="25"/>
    </location>
</feature>
<comment type="caution">
    <text evidence="2">The sequence shown here is derived from an EMBL/GenBank/DDBJ whole genome shotgun (WGS) entry which is preliminary data.</text>
</comment>
<proteinExistence type="predicted"/>
<feature type="non-terminal residue" evidence="2">
    <location>
        <position position="1"/>
    </location>
</feature>
<name>A0A813EQ72_POLGL</name>
<accession>A0A813EQ72</accession>
<reference evidence="2" key="1">
    <citation type="submission" date="2021-02" db="EMBL/GenBank/DDBJ databases">
        <authorList>
            <person name="Dougan E. K."/>
            <person name="Rhodes N."/>
            <person name="Thang M."/>
            <person name="Chan C."/>
        </authorList>
    </citation>
    <scope>NUCLEOTIDE SEQUENCE</scope>
</reference>
<evidence type="ECO:0000313" key="2">
    <source>
        <dbReference type="EMBL" id="CAE8600494.1"/>
    </source>
</evidence>
<evidence type="ECO:0000313" key="3">
    <source>
        <dbReference type="Proteomes" id="UP000654075"/>
    </source>
</evidence>
<gene>
    <name evidence="2" type="ORF">PGLA1383_LOCUS18817</name>
</gene>
<protein>
    <submittedName>
        <fullName evidence="2">Uncharacterized protein</fullName>
    </submittedName>
</protein>
<evidence type="ECO:0000256" key="1">
    <source>
        <dbReference type="SAM" id="MobiDB-lite"/>
    </source>
</evidence>
<keyword evidence="3" id="KW-1185">Reference proteome</keyword>
<sequence length="71" mass="7513">DEAKGSQAPVGGAPTRRKEGPHRELPQWLLQALGVDPETKSTGKDREQLNLSDARAPVGGHQAMCDALLGV</sequence>
<dbReference type="AlphaFoldDB" id="A0A813EQ72"/>